<sequence length="223" mass="24833">MKEKVECAASIRAIGQRSLFFNPNRFATRNESRDSLQNKIKTSNTTPTPCISLSDFLNRKLHQTTPSKTSKLKPFGSSSSLDTDTRRPVGVKKRDSRQIEEKVFEMFKCPRRLTLFDLGKQVCDAGLSSRKEGERKPTPPYVLSLGDDGKCNQNSREVCFGEGNKPKPVFDHYANGGGWWDCDMEGLDSGVVCNEPLVLSRLEAVEQTNHCIVQASGTGRNLS</sequence>
<name>A0AAP0E080_9MAGN</name>
<comment type="caution">
    <text evidence="2">The sequence shown here is derived from an EMBL/GenBank/DDBJ whole genome shotgun (WGS) entry which is preliminary data.</text>
</comment>
<feature type="compositionally biased region" description="Basic and acidic residues" evidence="1">
    <location>
        <begin position="83"/>
        <end position="94"/>
    </location>
</feature>
<reference evidence="2 3" key="1">
    <citation type="submission" date="2024-01" db="EMBL/GenBank/DDBJ databases">
        <title>Genome assemblies of Stephania.</title>
        <authorList>
            <person name="Yang L."/>
        </authorList>
    </citation>
    <scope>NUCLEOTIDE SEQUENCE [LARGE SCALE GENOMIC DNA]</scope>
    <source>
        <strain evidence="2">JXDWG</strain>
        <tissue evidence="2">Leaf</tissue>
    </source>
</reference>
<protein>
    <submittedName>
        <fullName evidence="2">Uncharacterized protein</fullName>
    </submittedName>
</protein>
<accession>A0AAP0E080</accession>
<organism evidence="2 3">
    <name type="scientific">Stephania cephalantha</name>
    <dbReference type="NCBI Taxonomy" id="152367"/>
    <lineage>
        <taxon>Eukaryota</taxon>
        <taxon>Viridiplantae</taxon>
        <taxon>Streptophyta</taxon>
        <taxon>Embryophyta</taxon>
        <taxon>Tracheophyta</taxon>
        <taxon>Spermatophyta</taxon>
        <taxon>Magnoliopsida</taxon>
        <taxon>Ranunculales</taxon>
        <taxon>Menispermaceae</taxon>
        <taxon>Menispermoideae</taxon>
        <taxon>Cissampelideae</taxon>
        <taxon>Stephania</taxon>
    </lineage>
</organism>
<gene>
    <name evidence="2" type="ORF">Scep_029049</name>
</gene>
<dbReference type="EMBL" id="JBBNAG010000013">
    <property type="protein sequence ID" value="KAK9082578.1"/>
    <property type="molecule type" value="Genomic_DNA"/>
</dbReference>
<dbReference type="AlphaFoldDB" id="A0AAP0E080"/>
<keyword evidence="3" id="KW-1185">Reference proteome</keyword>
<dbReference type="PANTHER" id="PTHR38382:SF1">
    <property type="entry name" value="RNA-BINDING PROTEIN"/>
    <property type="match status" value="1"/>
</dbReference>
<dbReference type="Proteomes" id="UP001419268">
    <property type="component" value="Unassembled WGS sequence"/>
</dbReference>
<evidence type="ECO:0000313" key="3">
    <source>
        <dbReference type="Proteomes" id="UP001419268"/>
    </source>
</evidence>
<dbReference type="PANTHER" id="PTHR38382">
    <property type="entry name" value="RNA-BINDING PROTEIN"/>
    <property type="match status" value="1"/>
</dbReference>
<feature type="region of interest" description="Disordered" evidence="1">
    <location>
        <begin position="63"/>
        <end position="94"/>
    </location>
</feature>
<evidence type="ECO:0000313" key="2">
    <source>
        <dbReference type="EMBL" id="KAK9082578.1"/>
    </source>
</evidence>
<evidence type="ECO:0000256" key="1">
    <source>
        <dbReference type="SAM" id="MobiDB-lite"/>
    </source>
</evidence>
<proteinExistence type="predicted"/>